<dbReference type="AlphaFoldDB" id="A0A1I5VE37"/>
<sequence length="683" mass="74747">MEVERDGDGVRAVDEAKTTVRVAADGWEPTATAPALDPPVDAAVTGRTDRLEFPPAFVSVTEVDTGESTTMGGREGPISFPPGAYELRIAAPVRAYVRVDGAFSLAQPEFDRLVVSFPAPTAVRLGFRSRTGSALSSVTVPRSPEGVATALSTFPAAFQSTTADRSFSSMRTRPPRLRFGDRTSIPDAVREQVPDTSIELRLPRSLSALLPAAPLAHYLGAEVTVADGVDPTLRAAGERIGLGTGRAYEWRVASLLRRTFWLDCLVRTAGPYDANTVETDLLDDLAIDADALYDASIAERLLAYRGVDLDGIAADLPEWHLSLYVEPSEEYVRCLPHLLEDVPQLFTPRSSPLSDEDRLDSSLSAFYRDGDAAPEPVELRNADLGASRYHGWLADGVTLDTFKTLPAAYENRSIYRERSDETISVVAVLNESEMSEEHSRAAEIYRRRAERLNIDIDVRESLSTAELARTIERHHDLLHFVGHCEASGLRCPDGTLPVSSVDRSRAQTFFLNACGSYAEGKELVRKGSVAGAVTFEKVLDSHAAKVGTMFARLVVHGYAIERALELARRRVIMGKDYAVVGDGTHVLAQTETVVGAQAELVRTDDGFSLTYGMLPPGRAGARAYVNLDRTDRPMLLGNDRTFEMDAAELVPFLRRGEFPVIYRGDIHWSTELADELARDLIDH</sequence>
<name>A0A1I5VE37_9EURY</name>
<keyword evidence="2" id="KW-1185">Reference proteome</keyword>
<accession>A0A1I5VE37</accession>
<proteinExistence type="predicted"/>
<evidence type="ECO:0000313" key="1">
    <source>
        <dbReference type="EMBL" id="SFQ05607.1"/>
    </source>
</evidence>
<protein>
    <recommendedName>
        <fullName evidence="3">CHAT domain-containing protein</fullName>
    </recommendedName>
</protein>
<reference evidence="2" key="1">
    <citation type="submission" date="2016-10" db="EMBL/GenBank/DDBJ databases">
        <authorList>
            <person name="Varghese N."/>
            <person name="Submissions S."/>
        </authorList>
    </citation>
    <scope>NUCLEOTIDE SEQUENCE [LARGE SCALE GENOMIC DNA]</scope>
    <source>
        <strain evidence="2">CGMCC 1.10329</strain>
    </source>
</reference>
<dbReference type="Proteomes" id="UP000183769">
    <property type="component" value="Unassembled WGS sequence"/>
</dbReference>
<evidence type="ECO:0000313" key="2">
    <source>
        <dbReference type="Proteomes" id="UP000183769"/>
    </source>
</evidence>
<gene>
    <name evidence="1" type="ORF">SAMN05216277_11741</name>
</gene>
<dbReference type="EMBL" id="FOXI01000017">
    <property type="protein sequence ID" value="SFQ05607.1"/>
    <property type="molecule type" value="Genomic_DNA"/>
</dbReference>
<organism evidence="1 2">
    <name type="scientific">Halolamina pelagica</name>
    <dbReference type="NCBI Taxonomy" id="699431"/>
    <lineage>
        <taxon>Archaea</taxon>
        <taxon>Methanobacteriati</taxon>
        <taxon>Methanobacteriota</taxon>
        <taxon>Stenosarchaea group</taxon>
        <taxon>Halobacteria</taxon>
        <taxon>Halobacteriales</taxon>
        <taxon>Haloferacaceae</taxon>
    </lineage>
</organism>
<dbReference type="RefSeq" id="WP_074880144.1">
    <property type="nucleotide sequence ID" value="NZ_FOXI01000017.1"/>
</dbReference>
<evidence type="ECO:0008006" key="3">
    <source>
        <dbReference type="Google" id="ProtNLM"/>
    </source>
</evidence>
<dbReference type="OrthoDB" id="269729at2157"/>